<sequence length="307" mass="35066">MDRPLLETDQIRCYMENGKEIPCDGTGQDAAFEKSSPVSIERFEMSGGVVRDGFTGAVWTQDANPAEFPLTWQEAQDFTAEMRRNRAHGYDRWQLPSRRLLFSLISHQNVNPSLPDGHPFKNVFTGYYWTRETCSRLPDQAWYGHLGGGRIHRGMKQGSYMVWPVSPSYTEKIPGRPGGSRFTVDGQCVHDALTGLTWLKDADSIGGRLTWQEALSGILALNRKHKEDRRIWRLPNIRELESLVDLSSHSPALPTGYPFRNVQEAYWSSTTSIYEPRYAWILYMRDGFVGVGFKQRNDFHAWPVSDG</sequence>
<dbReference type="PATRIC" id="fig|1121405.3.peg.1060"/>
<reference evidence="2 3" key="1">
    <citation type="journal article" date="2013" name="Genome Announc.">
        <title>Draft genome sequences for three mercury-methylating, sulfate-reducing bacteria.</title>
        <authorList>
            <person name="Brown S.D."/>
            <person name="Hurt R.A.Jr."/>
            <person name="Gilmour C.C."/>
            <person name="Elias D.A."/>
        </authorList>
    </citation>
    <scope>NUCLEOTIDE SEQUENCE [LARGE SCALE GENOMIC DNA]</scope>
    <source>
        <strain evidence="2 3">DSM 2059</strain>
    </source>
</reference>
<evidence type="ECO:0000313" key="2">
    <source>
        <dbReference type="EMBL" id="EPR42492.1"/>
    </source>
</evidence>
<dbReference type="eggNOG" id="COG1262">
    <property type="taxonomic scope" value="Bacteria"/>
</dbReference>
<protein>
    <recommendedName>
        <fullName evidence="1">Lcl C-terminal domain-containing protein</fullName>
    </recommendedName>
</protein>
<keyword evidence="3" id="KW-1185">Reference proteome</keyword>
<gene>
    <name evidence="2" type="ORF">dsmv_1618</name>
</gene>
<name>S7TZI8_DESML</name>
<dbReference type="PANTHER" id="PTHR35812">
    <property type="entry name" value="LIPOPROTEIN"/>
    <property type="match status" value="1"/>
</dbReference>
<comment type="caution">
    <text evidence="2">The sequence shown here is derived from an EMBL/GenBank/DDBJ whole genome shotgun (WGS) entry which is preliminary data.</text>
</comment>
<dbReference type="STRING" id="897.B2D07_07330"/>
<dbReference type="AlphaFoldDB" id="S7TZI8"/>
<evidence type="ECO:0000259" key="1">
    <source>
        <dbReference type="Pfam" id="PF07603"/>
    </source>
</evidence>
<proteinExistence type="predicted"/>
<dbReference type="EMBL" id="ATHJ01000065">
    <property type="protein sequence ID" value="EPR42492.1"/>
    <property type="molecule type" value="Genomic_DNA"/>
</dbReference>
<accession>S7TZI8</accession>
<dbReference type="PANTHER" id="PTHR35812:SF1">
    <property type="entry name" value="LIPOPROTEIN"/>
    <property type="match status" value="1"/>
</dbReference>
<dbReference type="Pfam" id="PF07603">
    <property type="entry name" value="Lcl_C"/>
    <property type="match status" value="2"/>
</dbReference>
<dbReference type="Proteomes" id="UP000014977">
    <property type="component" value="Unassembled WGS sequence"/>
</dbReference>
<dbReference type="RefSeq" id="WP_020876002.1">
    <property type="nucleotide sequence ID" value="NZ_ATHJ01000065.1"/>
</dbReference>
<evidence type="ECO:0000313" key="3">
    <source>
        <dbReference type="Proteomes" id="UP000014977"/>
    </source>
</evidence>
<dbReference type="OrthoDB" id="9793251at2"/>
<dbReference type="InterPro" id="IPR011460">
    <property type="entry name" value="Lcl_C"/>
</dbReference>
<organism evidence="2 3">
    <name type="scientific">Desulfococcus multivorans DSM 2059</name>
    <dbReference type="NCBI Taxonomy" id="1121405"/>
    <lineage>
        <taxon>Bacteria</taxon>
        <taxon>Pseudomonadati</taxon>
        <taxon>Thermodesulfobacteriota</taxon>
        <taxon>Desulfobacteria</taxon>
        <taxon>Desulfobacterales</taxon>
        <taxon>Desulfococcaceae</taxon>
        <taxon>Desulfococcus</taxon>
    </lineage>
</organism>
<feature type="domain" description="Lcl C-terminal" evidence="1">
    <location>
        <begin position="187"/>
        <end position="304"/>
    </location>
</feature>
<feature type="domain" description="Lcl C-terminal" evidence="1">
    <location>
        <begin position="48"/>
        <end position="165"/>
    </location>
</feature>